<name>A0ABV6RNN1_9GAMM</name>
<dbReference type="NCBIfam" id="TIGR03544">
    <property type="entry name" value="DivI1A_domain"/>
    <property type="match status" value="2"/>
</dbReference>
<evidence type="ECO:0000313" key="2">
    <source>
        <dbReference type="Proteomes" id="UP001589896"/>
    </source>
</evidence>
<dbReference type="InterPro" id="IPR019932">
    <property type="entry name" value="CHP03543"/>
</dbReference>
<dbReference type="NCBIfam" id="TIGR03543">
    <property type="entry name" value="divI1A_rptt_fam"/>
    <property type="match status" value="1"/>
</dbReference>
<dbReference type="Proteomes" id="UP001589896">
    <property type="component" value="Unassembled WGS sequence"/>
</dbReference>
<sequence>MSDLFPRVKRHGYDAEEVKQFLDAAREAYSTPMSEPAKLTAEEIRHTAFSMRKDGYSPAHVDAALERLEDAFAARERDRALAEAGPEAWTAHVRSTAQAILDRAARPDGHKFKRVGVLTTGYHPEDVDRFARKIRGYFEQGKPLTVDEVRTVAFRPRRGGYSETQVDLVLDSVTSVMLAVKQQ</sequence>
<organism evidence="1 2">
    <name type="scientific">Lysobacter korlensis</name>
    <dbReference type="NCBI Taxonomy" id="553636"/>
    <lineage>
        <taxon>Bacteria</taxon>
        <taxon>Pseudomonadati</taxon>
        <taxon>Pseudomonadota</taxon>
        <taxon>Gammaproteobacteria</taxon>
        <taxon>Lysobacterales</taxon>
        <taxon>Lysobacteraceae</taxon>
        <taxon>Lysobacter</taxon>
    </lineage>
</organism>
<dbReference type="RefSeq" id="WP_386668572.1">
    <property type="nucleotide sequence ID" value="NZ_JBHLTG010000002.1"/>
</dbReference>
<proteinExistence type="predicted"/>
<gene>
    <name evidence="1" type="ORF">ACFFGH_12135</name>
</gene>
<comment type="caution">
    <text evidence="1">The sequence shown here is derived from an EMBL/GenBank/DDBJ whole genome shotgun (WGS) entry which is preliminary data.</text>
</comment>
<dbReference type="EMBL" id="JBHLTG010000002">
    <property type="protein sequence ID" value="MFC0678589.1"/>
    <property type="molecule type" value="Genomic_DNA"/>
</dbReference>
<accession>A0ABV6RNN1</accession>
<reference evidence="1 2" key="1">
    <citation type="submission" date="2024-09" db="EMBL/GenBank/DDBJ databases">
        <authorList>
            <person name="Sun Q."/>
            <person name="Mori K."/>
        </authorList>
    </citation>
    <scope>NUCLEOTIDE SEQUENCE [LARGE SCALE GENOMIC DNA]</scope>
    <source>
        <strain evidence="1 2">KCTC 23076</strain>
    </source>
</reference>
<keyword evidence="2" id="KW-1185">Reference proteome</keyword>
<dbReference type="InterPro" id="IPR019933">
    <property type="entry name" value="DivIVA_domain"/>
</dbReference>
<dbReference type="Gene3D" id="6.10.250.660">
    <property type="match status" value="2"/>
</dbReference>
<evidence type="ECO:0000313" key="1">
    <source>
        <dbReference type="EMBL" id="MFC0678589.1"/>
    </source>
</evidence>
<protein>
    <submittedName>
        <fullName evidence="1">DivIVA domain-containing protein</fullName>
    </submittedName>
</protein>